<reference evidence="2 3" key="1">
    <citation type="submission" date="2021-06" db="EMBL/GenBank/DDBJ databases">
        <title>Complete genome sequence of the secondary alcohol utilizing methanogen Methanospirillum hungatei strain GP1.</title>
        <authorList>
            <person name="Day L.A."/>
            <person name="Costa K.C."/>
        </authorList>
    </citation>
    <scope>NUCLEOTIDE SEQUENCE [LARGE SCALE GENOMIC DNA]</scope>
    <source>
        <strain evidence="2 3">GP1</strain>
    </source>
</reference>
<evidence type="ECO:0000313" key="3">
    <source>
        <dbReference type="Proteomes" id="UP000694228"/>
    </source>
</evidence>
<evidence type="ECO:0000313" key="2">
    <source>
        <dbReference type="EMBL" id="QXO94830.1"/>
    </source>
</evidence>
<feature type="coiled-coil region" evidence="1">
    <location>
        <begin position="427"/>
        <end position="547"/>
    </location>
</feature>
<dbReference type="AlphaFoldDB" id="A0A8F5VP37"/>
<keyword evidence="1" id="KW-0175">Coiled coil</keyword>
<dbReference type="Proteomes" id="UP000694228">
    <property type="component" value="Chromosome"/>
</dbReference>
<dbReference type="EMBL" id="CP077107">
    <property type="protein sequence ID" value="QXO94830.1"/>
    <property type="molecule type" value="Genomic_DNA"/>
</dbReference>
<sequence length="699" mass="81617">MDLAESILNELITLQKKNEELLAIISRLEHESDVIIRQFEEKISDLNKNLKKAQELSAKSEKKYEMIFREKNRDLENYSKEKHDLEESYHTKISDLESLLHQQTAIIAEKNEEFRNLLELKEKQEQSFSDLSAEMHAHLTALTDQMQSEQKSAEIKINTLRLDYDTALLETKDILSRKEKELRTLADNLKKRIDTDKKAKIEWDRERSKYQRTLKELQTSLDTQLLKNRALQTQYEEEKDKKSQIIDSLNITISELQTENDNLTNELKRKVAEFEKEIVQIRSESDLHILTLEKEKSSLSEEIQDQKTINEDLTKENSELFALSEQLNSDVIQKDSRIALISDQIIQLQSEKDSFISDLQNIITQKDEYISEKSLRISDLESELLVRENQYRDLEISHDVASKDYQEQISNLKTNLQTKENFYQKEVSALSSQVEDTEQLLEETIRQRDQREQEFRDEISYLHEELIRRNEEWKEKLESGARDLAERDRHISLISGNNEALRAELERVRSRLIMLEKTIREDNEEPVHALYRQIQNLSAKLAGKESENSVLASRIIRLDTENTRLVQLLAEGDLKEVSYGNAEKSNPRQIHDKPLIPTNSEIAGHLSNLDDPLHAMEAAASILQYGSQVTDMLIPLLYRGTLNRRAWIAVLLYELNDPKATKPLSDLLEASESGLRELIWDTRLRFREWRRSGTVSSMV</sequence>
<organism evidence="2 3">
    <name type="scientific">Methanospirillum hungatei</name>
    <dbReference type="NCBI Taxonomy" id="2203"/>
    <lineage>
        <taxon>Archaea</taxon>
        <taxon>Methanobacteriati</taxon>
        <taxon>Methanobacteriota</taxon>
        <taxon>Stenosarchaea group</taxon>
        <taxon>Methanomicrobia</taxon>
        <taxon>Methanomicrobiales</taxon>
        <taxon>Methanospirillaceae</taxon>
        <taxon>Methanospirillum</taxon>
    </lineage>
</organism>
<name>A0A8F5VP37_METHU</name>
<feature type="coiled-coil region" evidence="1">
    <location>
        <begin position="172"/>
        <end position="316"/>
    </location>
</feature>
<feature type="coiled-coil region" evidence="1">
    <location>
        <begin position="11"/>
        <end position="127"/>
    </location>
</feature>
<gene>
    <name evidence="2" type="ORF">KSK55_16245</name>
</gene>
<evidence type="ECO:0000256" key="1">
    <source>
        <dbReference type="SAM" id="Coils"/>
    </source>
</evidence>
<proteinExistence type="predicted"/>
<accession>A0A8F5VP37</accession>
<protein>
    <submittedName>
        <fullName evidence="2">Uncharacterized protein</fullName>
    </submittedName>
</protein>
<dbReference type="OrthoDB" id="118028at2157"/>